<keyword evidence="1" id="KW-0812">Transmembrane</keyword>
<dbReference type="RefSeq" id="WP_388008830.1">
    <property type="nucleotide sequence ID" value="NZ_JBHUEE010000008.1"/>
</dbReference>
<proteinExistence type="predicted"/>
<comment type="caution">
    <text evidence="2">The sequence shown here is derived from an EMBL/GenBank/DDBJ whole genome shotgun (WGS) entry which is preliminary data.</text>
</comment>
<keyword evidence="1" id="KW-1133">Transmembrane helix</keyword>
<name>A0ABW4LAF9_9MICO</name>
<reference evidence="3" key="1">
    <citation type="journal article" date="2019" name="Int. J. Syst. Evol. Microbiol.">
        <title>The Global Catalogue of Microorganisms (GCM) 10K type strain sequencing project: providing services to taxonomists for standard genome sequencing and annotation.</title>
        <authorList>
            <consortium name="The Broad Institute Genomics Platform"/>
            <consortium name="The Broad Institute Genome Sequencing Center for Infectious Disease"/>
            <person name="Wu L."/>
            <person name="Ma J."/>
        </authorList>
    </citation>
    <scope>NUCLEOTIDE SEQUENCE [LARGE SCALE GENOMIC DNA]</scope>
    <source>
        <strain evidence="3">JCM 17130</strain>
    </source>
</reference>
<sequence>MGLTEWVLVGLVLVAVAVVLLWRRAVRLDTLHRTVLRSRQTLETQLAQRAAAAHELATSGALDPAETLLVTDVVLRATDAAGSEVVPDGLAGSTPDHLLAAPDVSAATPPEERSDRALIESELSRTLRTVLGDGASRQGLAEDPRTGDMLDRLEQSWYRLQLARRFHNSHVEQVRRLRADPVVRYFRLAGRAPMPEPFDMDDTLPSD</sequence>
<protein>
    <recommendedName>
        <fullName evidence="4">NUDIX hydrolase</fullName>
    </recommendedName>
</protein>
<dbReference type="EMBL" id="JBHUEE010000008">
    <property type="protein sequence ID" value="MFD1719144.1"/>
    <property type="molecule type" value="Genomic_DNA"/>
</dbReference>
<evidence type="ECO:0000313" key="2">
    <source>
        <dbReference type="EMBL" id="MFD1719144.1"/>
    </source>
</evidence>
<organism evidence="2 3">
    <name type="scientific">Georgenia deserti</name>
    <dbReference type="NCBI Taxonomy" id="2093781"/>
    <lineage>
        <taxon>Bacteria</taxon>
        <taxon>Bacillati</taxon>
        <taxon>Actinomycetota</taxon>
        <taxon>Actinomycetes</taxon>
        <taxon>Micrococcales</taxon>
        <taxon>Bogoriellaceae</taxon>
        <taxon>Georgenia</taxon>
    </lineage>
</organism>
<dbReference type="Proteomes" id="UP001597277">
    <property type="component" value="Unassembled WGS sequence"/>
</dbReference>
<keyword evidence="3" id="KW-1185">Reference proteome</keyword>
<evidence type="ECO:0000256" key="1">
    <source>
        <dbReference type="SAM" id="Phobius"/>
    </source>
</evidence>
<evidence type="ECO:0008006" key="4">
    <source>
        <dbReference type="Google" id="ProtNLM"/>
    </source>
</evidence>
<gene>
    <name evidence="2" type="ORF">ACFSE6_14980</name>
</gene>
<keyword evidence="1" id="KW-0472">Membrane</keyword>
<accession>A0ABW4LAF9</accession>
<evidence type="ECO:0000313" key="3">
    <source>
        <dbReference type="Proteomes" id="UP001597277"/>
    </source>
</evidence>
<feature type="transmembrane region" description="Helical" evidence="1">
    <location>
        <begin position="6"/>
        <end position="23"/>
    </location>
</feature>